<dbReference type="AlphaFoldDB" id="A0A1I1I0R1"/>
<gene>
    <name evidence="5" type="ORF">SAMN04488094_103353</name>
</gene>
<organism evidence="5 6">
    <name type="scientific">Tropicimonas isoalkanivorans</name>
    <dbReference type="NCBI Taxonomy" id="441112"/>
    <lineage>
        <taxon>Bacteria</taxon>
        <taxon>Pseudomonadati</taxon>
        <taxon>Pseudomonadota</taxon>
        <taxon>Alphaproteobacteria</taxon>
        <taxon>Rhodobacterales</taxon>
        <taxon>Roseobacteraceae</taxon>
        <taxon>Tropicimonas</taxon>
    </lineage>
</organism>
<evidence type="ECO:0000256" key="3">
    <source>
        <dbReference type="ARBA" id="ARBA00022764"/>
    </source>
</evidence>
<evidence type="ECO:0000313" key="6">
    <source>
        <dbReference type="Proteomes" id="UP000198728"/>
    </source>
</evidence>
<evidence type="ECO:0000256" key="1">
    <source>
        <dbReference type="ARBA" id="ARBA00004418"/>
    </source>
</evidence>
<dbReference type="STRING" id="441112.SAMN04488094_103353"/>
<feature type="signal peptide" evidence="4">
    <location>
        <begin position="1"/>
        <end position="22"/>
    </location>
</feature>
<dbReference type="GO" id="GO:0042597">
    <property type="term" value="C:periplasmic space"/>
    <property type="evidence" value="ECO:0007669"/>
    <property type="project" value="UniProtKB-SubCell"/>
</dbReference>
<dbReference type="RefSeq" id="WP_177208300.1">
    <property type="nucleotide sequence ID" value="NZ_FOLG01000003.1"/>
</dbReference>
<dbReference type="CDD" id="cd13666">
    <property type="entry name" value="PBP2_TRAP_DctP_like_1"/>
    <property type="match status" value="1"/>
</dbReference>
<evidence type="ECO:0000256" key="4">
    <source>
        <dbReference type="SAM" id="SignalP"/>
    </source>
</evidence>
<accession>A0A1I1I0R1</accession>
<keyword evidence="6" id="KW-1185">Reference proteome</keyword>
<comment type="subcellular location">
    <subcellularLocation>
        <location evidence="1">Periplasm</location>
    </subcellularLocation>
</comment>
<dbReference type="EMBL" id="FOLG01000003">
    <property type="protein sequence ID" value="SFC29784.1"/>
    <property type="molecule type" value="Genomic_DNA"/>
</dbReference>
<protein>
    <submittedName>
        <fullName evidence="5">TRAP-type C4-dicarboxylate transport system, substrate-binding protein</fullName>
    </submittedName>
</protein>
<sequence>MTLKTMLAATAAFALFAGTASAAELIYGSHTQDTHSDNSYVAKRFFDRITEATDGEQTFKIMGGGVLAAGDKELGAVSSGAIDATILIYSYTPSEVPALSLLGDLYGSDARVSAAATSEVLLLNCPECKKEQDEHNVVIFQNTSTANYTFLCADQKITNPDDLKGLRIRGTGVMSRTVASLGATPVNATYGEIYEGLQRGSLDCTLLDAGNLEAGQFWDVAKEITMAPLGTFASIGFVAINKDVWEGFTPEQQNAWWDSAAESIRDYEWNAIDRQRRALKISSEEKGATISEAGLELVQAIQDFRAAEIPDLVATAQDRGVEDPQAIVDAYLAARDKWQGIVSEIGEGDWSEAQWDEYTARLKTEIYDNLKTH</sequence>
<evidence type="ECO:0000313" key="5">
    <source>
        <dbReference type="EMBL" id="SFC29784.1"/>
    </source>
</evidence>
<reference evidence="5 6" key="1">
    <citation type="submission" date="2016-10" db="EMBL/GenBank/DDBJ databases">
        <authorList>
            <person name="de Groot N.N."/>
        </authorList>
    </citation>
    <scope>NUCLEOTIDE SEQUENCE [LARGE SCALE GENOMIC DNA]</scope>
    <source>
        <strain evidence="5 6">DSM 19548</strain>
    </source>
</reference>
<feature type="chain" id="PRO_5011646675" evidence="4">
    <location>
        <begin position="23"/>
        <end position="373"/>
    </location>
</feature>
<proteinExistence type="predicted"/>
<dbReference type="GO" id="GO:0055085">
    <property type="term" value="P:transmembrane transport"/>
    <property type="evidence" value="ECO:0007669"/>
    <property type="project" value="InterPro"/>
</dbReference>
<dbReference type="NCBIfam" id="NF037995">
    <property type="entry name" value="TRAP_S1"/>
    <property type="match status" value="1"/>
</dbReference>
<dbReference type="InterPro" id="IPR018389">
    <property type="entry name" value="DctP_fam"/>
</dbReference>
<dbReference type="Pfam" id="PF03480">
    <property type="entry name" value="DctP"/>
    <property type="match status" value="1"/>
</dbReference>
<dbReference type="InterPro" id="IPR038404">
    <property type="entry name" value="TRAP_DctP_sf"/>
</dbReference>
<keyword evidence="3" id="KW-0574">Periplasm</keyword>
<evidence type="ECO:0000256" key="2">
    <source>
        <dbReference type="ARBA" id="ARBA00022729"/>
    </source>
</evidence>
<dbReference type="Proteomes" id="UP000198728">
    <property type="component" value="Unassembled WGS sequence"/>
</dbReference>
<keyword evidence="2 4" id="KW-0732">Signal</keyword>
<dbReference type="Gene3D" id="3.40.190.170">
    <property type="entry name" value="Bacterial extracellular solute-binding protein, family 7"/>
    <property type="match status" value="1"/>
</dbReference>
<dbReference type="PANTHER" id="PTHR33376:SF5">
    <property type="entry name" value="EXTRACYTOPLASMIC SOLUTE RECEPTOR PROTEIN"/>
    <property type="match status" value="1"/>
</dbReference>
<dbReference type="PANTHER" id="PTHR33376">
    <property type="match status" value="1"/>
</dbReference>
<name>A0A1I1I0R1_9RHOB</name>